<sequence>MPLPCKAWNALVTNRLITEHQNLVYPGLYEEAQTKVGSFNNEQLHAYTAITNSVRNDSGQVFFLSGPAGTGKTFVYNTIADTLRNEGHIVIMVASSGIASLLLTGGRTTHFLFKIPFEVLDDSVCVVTKQSIYAELFRRAKLIVWDEVPMQHRFCVEAIDRTLRDIRGNCKPFGRITVVLGGDFKQTIPVIAKDTRPDIVGASLTRSHLWKNVQVLTLVKNMRLNSNDVENVKCKNSLDLLFKVYPNLNVKGTTTDTYLQERSILSVRNHDVATLNQLAINHFPGELHEYLAADKAIEENEPIENKGNSISSENMQALDPASLPPFKLQLKVDGLCNGTRLMVVQFATRVIEARILNGSHTGNYVFIPRITLQPTVSETPFQMARRQFSVRLAFAMTINKSEGQSVKFVSIDLRNHVFSHGQLYVALSRSTTSKQIFVLLESKDDETTTNVVYPEVLL</sequence>
<keyword evidence="1" id="KW-0067">ATP-binding</keyword>
<dbReference type="GO" id="GO:0000723">
    <property type="term" value="P:telomere maintenance"/>
    <property type="evidence" value="ECO:0007669"/>
    <property type="project" value="InterPro"/>
</dbReference>
<dbReference type="GO" id="GO:0006310">
    <property type="term" value="P:DNA recombination"/>
    <property type="evidence" value="ECO:0007669"/>
    <property type="project" value="UniProtKB-KW"/>
</dbReference>
<dbReference type="PANTHER" id="PTHR10492:SF57">
    <property type="entry name" value="ATP-DEPENDENT DNA HELICASE"/>
    <property type="match status" value="1"/>
</dbReference>
<dbReference type="EC" id="5.6.2.3" evidence="1"/>
<name>A0A2G5C427_AQUCA</name>
<dbReference type="CDD" id="cd18809">
    <property type="entry name" value="SF1_C_RecD"/>
    <property type="match status" value="1"/>
</dbReference>
<dbReference type="InterPro" id="IPR027417">
    <property type="entry name" value="P-loop_NTPase"/>
</dbReference>
<reference evidence="3 4" key="1">
    <citation type="submission" date="2017-09" db="EMBL/GenBank/DDBJ databases">
        <title>WGS assembly of Aquilegia coerulea Goldsmith.</title>
        <authorList>
            <person name="Hodges S."/>
            <person name="Kramer E."/>
            <person name="Nordborg M."/>
            <person name="Tomkins J."/>
            <person name="Borevitz J."/>
            <person name="Derieg N."/>
            <person name="Yan J."/>
            <person name="Mihaltcheva S."/>
            <person name="Hayes R.D."/>
            <person name="Rokhsar D."/>
        </authorList>
    </citation>
    <scope>NUCLEOTIDE SEQUENCE [LARGE SCALE GENOMIC DNA]</scope>
    <source>
        <strain evidence="4">cv. Goldsmith</strain>
    </source>
</reference>
<keyword evidence="1" id="KW-0547">Nucleotide-binding</keyword>
<comment type="cofactor">
    <cofactor evidence="1">
        <name>Mg(2+)</name>
        <dbReference type="ChEBI" id="CHEBI:18420"/>
    </cofactor>
</comment>
<feature type="domain" description="DNA helicase Pif1-like DEAD-box helicase" evidence="2">
    <location>
        <begin position="39"/>
        <end position="235"/>
    </location>
</feature>
<comment type="similarity">
    <text evidence="1">Belongs to the helicase family.</text>
</comment>
<keyword evidence="1" id="KW-0227">DNA damage</keyword>
<dbReference type="Proteomes" id="UP000230069">
    <property type="component" value="Unassembled WGS sequence"/>
</dbReference>
<gene>
    <name evidence="3" type="ORF">AQUCO_11000001v1</name>
</gene>
<dbReference type="PANTHER" id="PTHR10492">
    <property type="match status" value="1"/>
</dbReference>
<dbReference type="SUPFAM" id="SSF52540">
    <property type="entry name" value="P-loop containing nucleoside triphosphate hydrolases"/>
    <property type="match status" value="2"/>
</dbReference>
<keyword evidence="1" id="KW-0234">DNA repair</keyword>
<protein>
    <recommendedName>
        <fullName evidence="1">ATP-dependent DNA helicase</fullName>
        <ecNumber evidence="1">5.6.2.3</ecNumber>
    </recommendedName>
</protein>
<accession>A0A2G5C427</accession>
<comment type="catalytic activity">
    <reaction evidence="1">
        <text>ATP + H2O = ADP + phosphate + H(+)</text>
        <dbReference type="Rhea" id="RHEA:13065"/>
        <dbReference type="ChEBI" id="CHEBI:15377"/>
        <dbReference type="ChEBI" id="CHEBI:15378"/>
        <dbReference type="ChEBI" id="CHEBI:30616"/>
        <dbReference type="ChEBI" id="CHEBI:43474"/>
        <dbReference type="ChEBI" id="CHEBI:456216"/>
        <dbReference type="EC" id="5.6.2.3"/>
    </reaction>
</comment>
<dbReference type="GO" id="GO:0016887">
    <property type="term" value="F:ATP hydrolysis activity"/>
    <property type="evidence" value="ECO:0007669"/>
    <property type="project" value="RHEA"/>
</dbReference>
<dbReference type="GO" id="GO:0005524">
    <property type="term" value="F:ATP binding"/>
    <property type="evidence" value="ECO:0007669"/>
    <property type="project" value="UniProtKB-KW"/>
</dbReference>
<dbReference type="GO" id="GO:0006281">
    <property type="term" value="P:DNA repair"/>
    <property type="evidence" value="ECO:0007669"/>
    <property type="project" value="UniProtKB-KW"/>
</dbReference>
<dbReference type="Gene3D" id="3.40.50.300">
    <property type="entry name" value="P-loop containing nucleotide triphosphate hydrolases"/>
    <property type="match status" value="1"/>
</dbReference>
<dbReference type="AlphaFoldDB" id="A0A2G5C427"/>
<evidence type="ECO:0000313" key="4">
    <source>
        <dbReference type="Proteomes" id="UP000230069"/>
    </source>
</evidence>
<dbReference type="OrthoDB" id="4360910at2759"/>
<dbReference type="GO" id="GO:0043139">
    <property type="term" value="F:5'-3' DNA helicase activity"/>
    <property type="evidence" value="ECO:0007669"/>
    <property type="project" value="UniProtKB-EC"/>
</dbReference>
<keyword evidence="1" id="KW-0378">Hydrolase</keyword>
<evidence type="ECO:0000259" key="2">
    <source>
        <dbReference type="Pfam" id="PF05970"/>
    </source>
</evidence>
<dbReference type="EMBL" id="KZ305126">
    <property type="protein sequence ID" value="PIA25577.1"/>
    <property type="molecule type" value="Genomic_DNA"/>
</dbReference>
<dbReference type="Pfam" id="PF05970">
    <property type="entry name" value="PIF1"/>
    <property type="match status" value="1"/>
</dbReference>
<dbReference type="InterPro" id="IPR010285">
    <property type="entry name" value="DNA_helicase_pif1-like_DEAD"/>
</dbReference>
<keyword evidence="1" id="KW-0347">Helicase</keyword>
<dbReference type="InParanoid" id="A0A2G5C427"/>
<evidence type="ECO:0000256" key="1">
    <source>
        <dbReference type="RuleBase" id="RU363044"/>
    </source>
</evidence>
<proteinExistence type="inferred from homology"/>
<evidence type="ECO:0000313" key="3">
    <source>
        <dbReference type="EMBL" id="PIA25577.1"/>
    </source>
</evidence>
<keyword evidence="1" id="KW-0233">DNA recombination</keyword>
<keyword evidence="4" id="KW-1185">Reference proteome</keyword>
<organism evidence="3 4">
    <name type="scientific">Aquilegia coerulea</name>
    <name type="common">Rocky mountain columbine</name>
    <dbReference type="NCBI Taxonomy" id="218851"/>
    <lineage>
        <taxon>Eukaryota</taxon>
        <taxon>Viridiplantae</taxon>
        <taxon>Streptophyta</taxon>
        <taxon>Embryophyta</taxon>
        <taxon>Tracheophyta</taxon>
        <taxon>Spermatophyta</taxon>
        <taxon>Magnoliopsida</taxon>
        <taxon>Ranunculales</taxon>
        <taxon>Ranunculaceae</taxon>
        <taxon>Thalictroideae</taxon>
        <taxon>Aquilegia</taxon>
    </lineage>
</organism>